<feature type="transmembrane region" description="Helical" evidence="1">
    <location>
        <begin position="3312"/>
        <end position="3333"/>
    </location>
</feature>
<dbReference type="InterPro" id="IPR031248">
    <property type="entry name" value="RNF213"/>
</dbReference>
<keyword evidence="1" id="KW-1133">Transmembrane helix</keyword>
<dbReference type="InterPro" id="IPR011010">
    <property type="entry name" value="DNA_brk_join_enz"/>
</dbReference>
<comment type="caution">
    <text evidence="2">The sequence shown here is derived from an EMBL/GenBank/DDBJ whole genome shotgun (WGS) entry which is preliminary data.</text>
</comment>
<feature type="transmembrane region" description="Helical" evidence="1">
    <location>
        <begin position="3345"/>
        <end position="3366"/>
    </location>
</feature>
<evidence type="ECO:0000313" key="3">
    <source>
        <dbReference type="Proteomes" id="UP000186817"/>
    </source>
</evidence>
<dbReference type="Proteomes" id="UP000186817">
    <property type="component" value="Unassembled WGS sequence"/>
</dbReference>
<keyword evidence="1" id="KW-0472">Membrane</keyword>
<protein>
    <submittedName>
        <fullName evidence="2">E3 ubiquitin-protein ligase</fullName>
    </submittedName>
</protein>
<dbReference type="PANTHER" id="PTHR22605:SF1">
    <property type="entry name" value="RZ-TYPE DOMAIN-CONTAINING PROTEIN"/>
    <property type="match status" value="1"/>
</dbReference>
<sequence>MPYPKVFRESCAAGAWKLKSVCVAVAGLSWLYLGKPSCCPAEVRIGVPLNRTQKSAVRRLEAAMFGTSFPFSFSATDFGRHASKVEAHNDVLAALARAAVSLSRECGYLGKPTDVTFDDPASQSRAYDLPSADASRACGVLPGNPPTERLLLLRALADTQRLVPGRRVPGREDFGAGLFAVVKNEVKDRLILDARPANLLELGVSLWTRTLASAVAVSNLVLEPNRTLLFSGADLRDCFYQFVAPPGRIARNFLTGWLDCGQASFVFRRDMKGECDEQGRVFVAFASLAMGDSGACEYTQCSHLGVCLKGAAIVPGELLVHAAAPPRGLLSVGLVIDDLVYLDRVQTADLEAIRAGSTRTEGSRRLDAALSAYNAAPLEVSSDKVFRDQVKASFWGATVCGASGWLKPNAHRLWPLVMITLRTVQLGLASRHLLESLAGCWISVFILKRRLLSAMDLIFKACGAGVPNTIIRLSPALRSELASFVFLGPLCSVNLRAQIDNTVTATDASSGWQAAVRAEVPAAVAQEAYRHSVQKGTWTRLLSQPGAWLKDHGLLDVESELPGGDVFVALPLYVGLATCPQYFELWRKSYKNKVHINVAELQAFLREEARAGHRKPNARMIFALDSQVAIGAIAKGRSASPRLNDLLCRSIPTVIGSQCQSVPVYFPSALNPADDPTRHCEVRAPVSRPPAWWDELCVGNTVPLEKVTEEAGFGRDGEAFDQRQLFTLCAQQPPVLESATNLKKQAFKEARSRPAFVASAAAGVATCSPAGSSGTCVLPEDSTSLLESLPVRFFRSRSRTPDLCRPGALSLWPGRGGVARELLRQGCPWVLVLEPSQFPSAKALLLQLTERGNRLACTALSSGTLGRLRRPRGFTRAIAVALASHAGWTAERPLDPLACAKLPNCCRAGEASNPGPRAPRPRDVGVDLEAQPLYSQTSSFLGLRAWTSFLAWCSQTLSFDPLPMFHSCPPLLAMALRSFGNYLYQSGGSLQTYRYAIVAGQRLNWCMRGQLGPAWELVSRWEKLQPVRHRTPVPEVVVKSLVVLAWCKGYRRWAACTLVGYFGLARIGEVLRATRAYLLLPADHCSLLQVAFLRLESPKSSGRGGPKVQHLKVDEALVVELLAKAFSSLDVSEKLYPFGPAAYRSRWNFLLEHFGLKNQQELTPGGLRGGGAVWAYHRGCAVADIQWRMRLRHQHTLSYYLQEVAAINSVLAAGAATSRPCFGFKLAVATRRKLLLRLVLVLAAVASMWLWQSQAEAWSSDLLKRCRLQTGAEDAAALLQQDSQNLETLASALQATWMQHGAERVVRAPAAASDAGEVLGQLGPGAHVALATDFYSAVVALPGTTTPACCLGGEIQCVRGAQSKKATLGSSCMLKEAAFATQQIVVQVHDAVDEAGPLPSPSCPLLILVCGENAAQAHVSTQLMQHRVEASQPPAHEFADKVVQLISAGDAAGPSVHVGPHCGCGKTFSVRMSAKEQGASYRQLKLTAALGFGALGRARVRSKELIVLGRVARMGADRADGIFKLDSRCLGCLRLVFAQQKNAPAPGDRDRALALWAAAQRRAETEMKTGEKEAEGEKAAKRAVTGACVFLRLAPACQQHREGKGGRGPSRADAQSSQAEAFCADEASLQAGLGDSFAAARHDGLRNPDAVATAYHRLQYVCGALVAWLGVVPGSEVCLEFSTKMGIKKALKAIVRRLGGAFPLQYEGADGELGGEECFSLLVEFAKLKLRPSLWNIWSFVDVLYWQLKEEGAPQAKPMSELLAQDCPMFKGELIAFILRTARDFATRQTANNEVDPETVVAAHLQNFHQDRFCGTWRLQPFSSDGHPVFAKYDKSEKGSGQFFLYYRAAQRMWVIDAELDKVAPAFAYTRKRDYDKGWWRMASWVPNKGMTVVKAEHPLAFEKDAVEVRGVDEQLTGSPEEYLVPLNGMYLRQPKDENVNGYQHYVLEKPRRHLFWDKGASLCGPYVTMGRDEQVPNARVSFVTAGQEAAAAVRREPQQDEDFPLLRWEDSSGTAEHARANSKHQVCFLSSQPTKRLVLDTVLLRAFGRFVEEDCVSVGESLDALTADHTKILGCLTGVDRSREEAAQLLDGKYCLTGDAVLKMLAIFVRLRCGLPVCLSSTGDEATRKRCPGEPFAGMFKQTLQSPVDAFIWIQVRYLCAWLGVELVTLNVHGGTTEDDIDRAFAQARKLVQEREGERVIIFLDEINTSQHVNMLCEAARRPQQQLTTGLVFGGQGSAEEEMSGLVYRVHAVPETVNDFLFDFGAALTQKAEKMYVRSMVQNGWPESHEREQELVTELLCLAQAFIRWEEGDPSAVSLRDVLEALLASRPVDPGALWKEDCEESPTPSLGGDLAKLVCVRVVAVALVYHYRLASRDSRHSLWIDLTRRAPWPGDRGEMKGRGWAELSKQREAMENILRKVQNNVAKEFEVEKDVVMNEALAENVFVGLLCIMNRIPLFIVGKPGHRFDQWFSIRRGKPHLKDSVYAGLVACPFQLITGEAGGVRMSNLQGKLSKSKFLQTLPALRLMQYQCSPLSTADGIQRQFDAASRFASNALDAQVVLLLDEVGLAEFSPAKDMPLKVLHGILAEPGIVSVVGHEAAKAQETVAAEKTLAVKSRHAIAKSATDDQKLSLVPTGLSNWRLDPAKMNRSVCLARPDPDSAEVGRTGAGLLAAFSGSSSPDWLKELSAAFWSVFADQGDRDWLGMRDYYSFVRAVRDGCLSASVEQPTAEILAFAIRRNFGGTKTPVMGLFGFAFEPSATLRCAHQAAGILPKDAEILLGSDFPEDASEAYAIRQLMRVRDAMAKGRMLLLCGMDVIYEALYDVLNQRYVRRRTEEGEIELLLRLAIGARSQLCSMAPSFKLLVLVDQDQAFRQLDVPFLNRFEKQLAEPTELLDPARQPLLAKLQAWAEVLALEAGCDVVAGGLTPSTLASLLLARPEADLQQLKLAILDMALPLAVFRSKSLQQLREENSYFQVRRSLASSMVHIVSGVNSGGILCELSTSSPMAHMPPLQDLAEVGGHSIIPISQLSGSQQLEDILEKFFSEGAGTSENRTLVLQVDALSCSTSRLALTRHRCKGYSWQPQIGWHSMFVDDLQGGAGRGTEFRDRGRYGDGRPLSGPHIAALRRSAPGHLRFCFLSPVPCGISPRWSLTGAPEVSRAASNAGYFRAWPDAQVPAAEATDAGGDQMMEDLGVGKVTFAARRRFALTHMLDVQARSQAGSVSEEDPFASGATGLLKDPKVTHAISVASAAVQAEAKRLQNESWKRWRHRFWTSSASAVTAATMTGEWEKLWTKVHLAHYKAWNEFAVDVMLLVMFVSLFVIVGEALGHLLRFRHIPQRYAPLGLWLILQCSTTGWFMVLWASLATFRVSRLITSGVTTRGPRTAFADLDRDRLHALTHLRKGEGKSKVAEAGTGSVKVQPKSVAPRMVYVWDFLQSSVYDLHVRQLIPSLAEMLRVRSHTCLARCVQPDIGGPDWCDLHHEIVESGTIDHALQSLALLVLEKWAVSDPGALQLHVWLAIERLQLSALTHALRWMDTDFNLRHVYGSDDSAKAALWLALVETPSIQAAPQVLAIALRPGAALQGAAAVPNSGRHGPLRCRCPFASRLLSLSLGSRNVRVTNGILSLRAECSEVTGQGLGVMSNDFGAKYLQKLGQECWGRFDSGQGNRSGTCRGCMEYHGIKDSLPEARVCCMNLQYHPVPLPSLLYRLARVCCSDCPVYAAFAQSEDVMREFAKFEALAPGSFLHDTVAIWAPLYPLLSFELILKVFTMVCSEELECPVASPLEVVVMFQKSQGLVQSICRCLLSLVEAFSGEDATAWVTESLLAAVPGKMLAESVVEAA</sequence>
<evidence type="ECO:0000256" key="1">
    <source>
        <dbReference type="SAM" id="Phobius"/>
    </source>
</evidence>
<dbReference type="GO" id="GO:0004842">
    <property type="term" value="F:ubiquitin-protein transferase activity"/>
    <property type="evidence" value="ECO:0007669"/>
    <property type="project" value="InterPro"/>
</dbReference>
<reference evidence="2 3" key="1">
    <citation type="submission" date="2016-02" db="EMBL/GenBank/DDBJ databases">
        <title>Genome analysis of coral dinoflagellate symbionts highlights evolutionary adaptations to a symbiotic lifestyle.</title>
        <authorList>
            <person name="Aranda M."/>
            <person name="Li Y."/>
            <person name="Liew Y.J."/>
            <person name="Baumgarten S."/>
            <person name="Simakov O."/>
            <person name="Wilson M."/>
            <person name="Piel J."/>
            <person name="Ashoor H."/>
            <person name="Bougouffa S."/>
            <person name="Bajic V.B."/>
            <person name="Ryu T."/>
            <person name="Ravasi T."/>
            <person name="Bayer T."/>
            <person name="Micklem G."/>
            <person name="Kim H."/>
            <person name="Bhak J."/>
            <person name="Lajeunesse T.C."/>
            <person name="Voolstra C.R."/>
        </authorList>
    </citation>
    <scope>NUCLEOTIDE SEQUENCE [LARGE SCALE GENOMIC DNA]</scope>
    <source>
        <strain evidence="2 3">CCMP2467</strain>
    </source>
</reference>
<proteinExistence type="predicted"/>
<accession>A0A1Q9CGP3</accession>
<dbReference type="OrthoDB" id="447708at2759"/>
<organism evidence="2 3">
    <name type="scientific">Symbiodinium microadriaticum</name>
    <name type="common">Dinoflagellate</name>
    <name type="synonym">Zooxanthella microadriatica</name>
    <dbReference type="NCBI Taxonomy" id="2951"/>
    <lineage>
        <taxon>Eukaryota</taxon>
        <taxon>Sar</taxon>
        <taxon>Alveolata</taxon>
        <taxon>Dinophyceae</taxon>
        <taxon>Suessiales</taxon>
        <taxon>Symbiodiniaceae</taxon>
        <taxon>Symbiodinium</taxon>
    </lineage>
</organism>
<dbReference type="GO" id="GO:0016887">
    <property type="term" value="F:ATP hydrolysis activity"/>
    <property type="evidence" value="ECO:0007669"/>
    <property type="project" value="InterPro"/>
</dbReference>
<dbReference type="SUPFAM" id="SSF56349">
    <property type="entry name" value="DNA breaking-rejoining enzymes"/>
    <property type="match status" value="1"/>
</dbReference>
<keyword evidence="3" id="KW-1185">Reference proteome</keyword>
<gene>
    <name evidence="2" type="primary">RNF213</name>
    <name evidence="2" type="ORF">AK812_SmicGene37327</name>
</gene>
<dbReference type="PANTHER" id="PTHR22605">
    <property type="entry name" value="RZ-TYPE DOMAIN-CONTAINING PROTEIN"/>
    <property type="match status" value="1"/>
</dbReference>
<keyword evidence="1" id="KW-0812">Transmembrane</keyword>
<dbReference type="EMBL" id="LSRX01001227">
    <property type="protein sequence ID" value="OLP82046.1"/>
    <property type="molecule type" value="Genomic_DNA"/>
</dbReference>
<dbReference type="GO" id="GO:0003677">
    <property type="term" value="F:DNA binding"/>
    <property type="evidence" value="ECO:0007669"/>
    <property type="project" value="InterPro"/>
</dbReference>
<name>A0A1Q9CGP3_SYMMI</name>
<evidence type="ECO:0000313" key="2">
    <source>
        <dbReference type="EMBL" id="OLP82046.1"/>
    </source>
</evidence>